<keyword evidence="6" id="KW-1185">Reference proteome</keyword>
<comment type="cofactor">
    <cofactor evidence="1">
        <name>FMN</name>
        <dbReference type="ChEBI" id="CHEBI:58210"/>
    </cofactor>
</comment>
<dbReference type="InterPro" id="IPR012349">
    <property type="entry name" value="Split_barrel_FMN-bd"/>
</dbReference>
<dbReference type="AlphaFoldDB" id="A0A5D4XS54"/>
<dbReference type="Gene3D" id="2.30.110.10">
    <property type="entry name" value="Electron Transport, Fmn-binding Protein, Chain A"/>
    <property type="match status" value="1"/>
</dbReference>
<dbReference type="SMART" id="SM00903">
    <property type="entry name" value="Flavin_Reduct"/>
    <property type="match status" value="1"/>
</dbReference>
<evidence type="ECO:0000256" key="3">
    <source>
        <dbReference type="ARBA" id="ARBA00038054"/>
    </source>
</evidence>
<proteinExistence type="inferred from homology"/>
<dbReference type="InterPro" id="IPR052174">
    <property type="entry name" value="Flavoredoxin"/>
</dbReference>
<feature type="domain" description="Flavin reductase like" evidence="4">
    <location>
        <begin position="16"/>
        <end position="165"/>
    </location>
</feature>
<dbReference type="EMBL" id="VTFT01000001">
    <property type="protein sequence ID" value="TYT25782.1"/>
    <property type="molecule type" value="Genomic_DNA"/>
</dbReference>
<evidence type="ECO:0000313" key="6">
    <source>
        <dbReference type="Proteomes" id="UP000324973"/>
    </source>
</evidence>
<dbReference type="Proteomes" id="UP000324973">
    <property type="component" value="Unassembled WGS sequence"/>
</dbReference>
<accession>A0A5D4XS54</accession>
<evidence type="ECO:0000256" key="2">
    <source>
        <dbReference type="ARBA" id="ARBA00022630"/>
    </source>
</evidence>
<keyword evidence="2" id="KW-0285">Flavoprotein</keyword>
<dbReference type="GO" id="GO:0016646">
    <property type="term" value="F:oxidoreductase activity, acting on the CH-NH group of donors, NAD or NADP as acceptor"/>
    <property type="evidence" value="ECO:0007669"/>
    <property type="project" value="UniProtKB-ARBA"/>
</dbReference>
<evidence type="ECO:0000256" key="1">
    <source>
        <dbReference type="ARBA" id="ARBA00001917"/>
    </source>
</evidence>
<evidence type="ECO:0000259" key="4">
    <source>
        <dbReference type="SMART" id="SM00903"/>
    </source>
</evidence>
<organism evidence="5 6">
    <name type="scientific">Luteimonas viscosa</name>
    <dbReference type="NCBI Taxonomy" id="1132694"/>
    <lineage>
        <taxon>Bacteria</taxon>
        <taxon>Pseudomonadati</taxon>
        <taxon>Pseudomonadota</taxon>
        <taxon>Gammaproteobacteria</taxon>
        <taxon>Lysobacterales</taxon>
        <taxon>Lysobacteraceae</taxon>
        <taxon>Luteimonas</taxon>
    </lineage>
</organism>
<evidence type="ECO:0000313" key="5">
    <source>
        <dbReference type="EMBL" id="TYT25782.1"/>
    </source>
</evidence>
<dbReference type="GO" id="GO:0010181">
    <property type="term" value="F:FMN binding"/>
    <property type="evidence" value="ECO:0007669"/>
    <property type="project" value="InterPro"/>
</dbReference>
<reference evidence="5 6" key="1">
    <citation type="submission" date="2019-08" db="EMBL/GenBank/DDBJ databases">
        <title>Luteimonas viscosus sp. nov., isolated from soil of a sunflower field.</title>
        <authorList>
            <person name="Jianli Z."/>
            <person name="Ying Z."/>
        </authorList>
    </citation>
    <scope>NUCLEOTIDE SEQUENCE [LARGE SCALE GENOMIC DNA]</scope>
    <source>
        <strain evidence="5 6">XBU10</strain>
    </source>
</reference>
<dbReference type="RefSeq" id="WP_149102331.1">
    <property type="nucleotide sequence ID" value="NZ_VTFT01000001.1"/>
</dbReference>
<protein>
    <submittedName>
        <fullName evidence="5">Flavin reductase family protein</fullName>
    </submittedName>
</protein>
<dbReference type="SUPFAM" id="SSF50475">
    <property type="entry name" value="FMN-binding split barrel"/>
    <property type="match status" value="1"/>
</dbReference>
<gene>
    <name evidence="5" type="ORF">FZO89_05670</name>
</gene>
<comment type="caution">
    <text evidence="5">The sequence shown here is derived from an EMBL/GenBank/DDBJ whole genome shotgun (WGS) entry which is preliminary data.</text>
</comment>
<dbReference type="PANTHER" id="PTHR43567">
    <property type="entry name" value="FLAVOREDOXIN-RELATED-RELATED"/>
    <property type="match status" value="1"/>
</dbReference>
<dbReference type="OrthoDB" id="9792436at2"/>
<dbReference type="PANTHER" id="PTHR43567:SF1">
    <property type="entry name" value="FLAVOREDOXIN"/>
    <property type="match status" value="1"/>
</dbReference>
<dbReference type="InterPro" id="IPR002563">
    <property type="entry name" value="Flavin_Rdtase-like_dom"/>
</dbReference>
<sequence>MKPVRKRAFPVERIRRFLEPGPVLLLCTQWRDERAVMTLGWHMMLGYDLVGTYIWDANRSHALARRSRECTINLPTADLLDVVVGIGNCSSREVDKFERFGLDAAPSRQVAAPGIAQCHATLECTLHETRITRDYPLFVWRVVAARAATSPKLPRTVHYRGEGRFMLSGDEVSRRRLFRPDMLEQ</sequence>
<dbReference type="Pfam" id="PF01613">
    <property type="entry name" value="Flavin_Reduct"/>
    <property type="match status" value="1"/>
</dbReference>
<comment type="similarity">
    <text evidence="3">Belongs to the flavoredoxin family.</text>
</comment>
<name>A0A5D4XS54_9GAMM</name>